<dbReference type="SFLD" id="SFLDG01081">
    <property type="entry name" value="cleavage_of_the_Ca-Cb_bond_in"/>
    <property type="match status" value="1"/>
</dbReference>
<keyword evidence="6" id="KW-0411">Iron-sulfur</keyword>
<dbReference type="SFLD" id="SFLDG01060">
    <property type="entry name" value="BATS_domain_containing"/>
    <property type="match status" value="1"/>
</dbReference>
<organism evidence="8 9">
    <name type="scientific">Eubacterium barkeri</name>
    <name type="common">Clostridium barkeri</name>
    <dbReference type="NCBI Taxonomy" id="1528"/>
    <lineage>
        <taxon>Bacteria</taxon>
        <taxon>Bacillati</taxon>
        <taxon>Bacillota</taxon>
        <taxon>Clostridia</taxon>
        <taxon>Eubacteriales</taxon>
        <taxon>Eubacteriaceae</taxon>
        <taxon>Eubacterium</taxon>
    </lineage>
</organism>
<keyword evidence="3" id="KW-0949">S-adenosyl-L-methionine</keyword>
<dbReference type="GO" id="GO:0051539">
    <property type="term" value="F:4 iron, 4 sulfur cluster binding"/>
    <property type="evidence" value="ECO:0007669"/>
    <property type="project" value="UniProtKB-KW"/>
</dbReference>
<dbReference type="PANTHER" id="PTHR43583:SF1">
    <property type="entry name" value="2-IMINOACETATE SYNTHASE"/>
    <property type="match status" value="1"/>
</dbReference>
<dbReference type="EMBL" id="FNOU01000002">
    <property type="protein sequence ID" value="SDX44962.1"/>
    <property type="molecule type" value="Genomic_DNA"/>
</dbReference>
<evidence type="ECO:0000256" key="3">
    <source>
        <dbReference type="ARBA" id="ARBA00022691"/>
    </source>
</evidence>
<proteinExistence type="predicted"/>
<keyword evidence="8" id="KW-0456">Lyase</keyword>
<sequence length="402" mass="45224">MEKINISIVDNQAKRFHDQVKTDHMAYLEGMEAIDSTIMDAVIAAMEGYDYDAYTRGDVLRAIGHTRRSLEDFKALLSPAAAPLLEEMAQAAQRETRRYFGNSVNLFTPLYIANYCENYCIYCGFNCHNAITRACLSADQIRTEMAAIAQTGLQEILLLTGESRKKSDVHYIGEACKIAREYFKVVGLEVYPMNSEEYAYLHTCGADYVTVFQETYNSDKYETLHLAGHKRIFPYRFNAQERALMGGIRGVGFAALLGLDDFRKDALATGYHAALIQRKYPQAEIAISCPRLRPIINNDQINPMDVHQRELVQVMTAYRLFLPFASMTISTRESADFRDHIIGVGATKISAGVSVGIGAHQEEDFEPGDAQFEISDGRSVDEVYQAILNQNLQPVMSDYVYV</sequence>
<evidence type="ECO:0000256" key="5">
    <source>
        <dbReference type="ARBA" id="ARBA00023004"/>
    </source>
</evidence>
<dbReference type="STRING" id="1528.SAMN04488579_102194"/>
<dbReference type="GO" id="GO:0005506">
    <property type="term" value="F:iron ion binding"/>
    <property type="evidence" value="ECO:0007669"/>
    <property type="project" value="InterPro"/>
</dbReference>
<dbReference type="Pfam" id="PF06968">
    <property type="entry name" value="BATS"/>
    <property type="match status" value="1"/>
</dbReference>
<dbReference type="GO" id="GO:0016829">
    <property type="term" value="F:lyase activity"/>
    <property type="evidence" value="ECO:0007669"/>
    <property type="project" value="UniProtKB-KW"/>
</dbReference>
<evidence type="ECO:0000256" key="6">
    <source>
        <dbReference type="ARBA" id="ARBA00023014"/>
    </source>
</evidence>
<comment type="cofactor">
    <cofactor evidence="1">
        <name>[4Fe-4S] cluster</name>
        <dbReference type="ChEBI" id="CHEBI:49883"/>
    </cofactor>
</comment>
<gene>
    <name evidence="8" type="ORF">SAMN04488579_102194</name>
</gene>
<feature type="domain" description="Biotin and thiamin synthesis-associated" evidence="7">
    <location>
        <begin position="288"/>
        <end position="394"/>
    </location>
</feature>
<keyword evidence="2" id="KW-0004">4Fe-4S</keyword>
<dbReference type="SFLD" id="SFLDS00029">
    <property type="entry name" value="Radical_SAM"/>
    <property type="match status" value="1"/>
</dbReference>
<dbReference type="Gene3D" id="3.20.20.70">
    <property type="entry name" value="Aldolase class I"/>
    <property type="match status" value="1"/>
</dbReference>
<dbReference type="SUPFAM" id="SSF102114">
    <property type="entry name" value="Radical SAM enzymes"/>
    <property type="match status" value="1"/>
</dbReference>
<dbReference type="InterPro" id="IPR034428">
    <property type="entry name" value="ThiH/NoCL/HydG-like"/>
</dbReference>
<name>A0A1H3BSI7_EUBBA</name>
<dbReference type="InterPro" id="IPR010722">
    <property type="entry name" value="BATS_dom"/>
</dbReference>
<dbReference type="SFLD" id="SFLDF00301">
    <property type="entry name" value="2-iminoacetate_synthase_(ThiH)"/>
    <property type="match status" value="1"/>
</dbReference>
<keyword evidence="5" id="KW-0408">Iron</keyword>
<evidence type="ECO:0000313" key="8">
    <source>
        <dbReference type="EMBL" id="SDX44962.1"/>
    </source>
</evidence>
<dbReference type="AlphaFoldDB" id="A0A1H3BSI7"/>
<keyword evidence="9" id="KW-1185">Reference proteome</keyword>
<protein>
    <submittedName>
        <fullName evidence="8">Tyrosine lyase ThiH</fullName>
    </submittedName>
</protein>
<keyword evidence="4" id="KW-0479">Metal-binding</keyword>
<dbReference type="InterPro" id="IPR012726">
    <property type="entry name" value="ThiH"/>
</dbReference>
<dbReference type="NCBIfam" id="TIGR02351">
    <property type="entry name" value="thiH"/>
    <property type="match status" value="1"/>
</dbReference>
<evidence type="ECO:0000256" key="4">
    <source>
        <dbReference type="ARBA" id="ARBA00022723"/>
    </source>
</evidence>
<evidence type="ECO:0000313" key="9">
    <source>
        <dbReference type="Proteomes" id="UP000199652"/>
    </source>
</evidence>
<dbReference type="SMART" id="SM00876">
    <property type="entry name" value="BATS"/>
    <property type="match status" value="1"/>
</dbReference>
<evidence type="ECO:0000256" key="1">
    <source>
        <dbReference type="ARBA" id="ARBA00001966"/>
    </source>
</evidence>
<dbReference type="Proteomes" id="UP000199652">
    <property type="component" value="Unassembled WGS sequence"/>
</dbReference>
<evidence type="ECO:0000256" key="2">
    <source>
        <dbReference type="ARBA" id="ARBA00022485"/>
    </source>
</evidence>
<dbReference type="OrthoDB" id="9801120at2"/>
<reference evidence="9" key="1">
    <citation type="submission" date="2016-10" db="EMBL/GenBank/DDBJ databases">
        <authorList>
            <person name="Varghese N."/>
            <person name="Submissions S."/>
        </authorList>
    </citation>
    <scope>NUCLEOTIDE SEQUENCE [LARGE SCALE GENOMIC DNA]</scope>
    <source>
        <strain evidence="9">VPI 5359</strain>
    </source>
</reference>
<dbReference type="InterPro" id="IPR007197">
    <property type="entry name" value="rSAM"/>
</dbReference>
<dbReference type="PANTHER" id="PTHR43583">
    <property type="entry name" value="2-IMINOACETATE SYNTHASE"/>
    <property type="match status" value="1"/>
</dbReference>
<dbReference type="InterPro" id="IPR058240">
    <property type="entry name" value="rSAM_sf"/>
</dbReference>
<dbReference type="GO" id="GO:0009228">
    <property type="term" value="P:thiamine biosynthetic process"/>
    <property type="evidence" value="ECO:0007669"/>
    <property type="project" value="InterPro"/>
</dbReference>
<dbReference type="InterPro" id="IPR013785">
    <property type="entry name" value="Aldolase_TIM"/>
</dbReference>
<accession>A0A1H3BSI7</accession>
<evidence type="ECO:0000259" key="7">
    <source>
        <dbReference type="SMART" id="SM00876"/>
    </source>
</evidence>